<feature type="non-terminal residue" evidence="3">
    <location>
        <position position="1"/>
    </location>
</feature>
<proteinExistence type="predicted"/>
<dbReference type="Proteomes" id="UP000198211">
    <property type="component" value="Unassembled WGS sequence"/>
</dbReference>
<gene>
    <name evidence="3" type="ORF">PHMEG_00035159</name>
</gene>
<accession>A0A225UPW2</accession>
<dbReference type="AlphaFoldDB" id="A0A225UPW2"/>
<dbReference type="EMBL" id="NBNE01013594">
    <property type="protein sequence ID" value="OWY94971.1"/>
    <property type="molecule type" value="Genomic_DNA"/>
</dbReference>
<comment type="caution">
    <text evidence="3">The sequence shown here is derived from an EMBL/GenBank/DDBJ whole genome shotgun (WGS) entry which is preliminary data.</text>
</comment>
<evidence type="ECO:0000256" key="1">
    <source>
        <dbReference type="PROSITE-ProRule" id="PRU00325"/>
    </source>
</evidence>
<keyword evidence="1" id="KW-0863">Zinc-finger</keyword>
<dbReference type="PROSITE" id="PS50966">
    <property type="entry name" value="ZF_SWIM"/>
    <property type="match status" value="1"/>
</dbReference>
<dbReference type="Pfam" id="PF04434">
    <property type="entry name" value="SWIM"/>
    <property type="match status" value="1"/>
</dbReference>
<sequence length="89" mass="9907">CHDIDWTCTCSFAVSSGLPCQHVMFVWRYVHRIEEPPTIAISSRWSMVEATKAYIQIEDGTASIDTTTNTISLKTADRTNAISSPTLNN</sequence>
<keyword evidence="1" id="KW-0479">Metal-binding</keyword>
<evidence type="ECO:0000313" key="4">
    <source>
        <dbReference type="Proteomes" id="UP000198211"/>
    </source>
</evidence>
<keyword evidence="4" id="KW-1185">Reference proteome</keyword>
<dbReference type="OrthoDB" id="141591at2759"/>
<keyword evidence="1" id="KW-0862">Zinc</keyword>
<evidence type="ECO:0000313" key="3">
    <source>
        <dbReference type="EMBL" id="OWY94971.1"/>
    </source>
</evidence>
<protein>
    <recommendedName>
        <fullName evidence="2">SWIM-type domain-containing protein</fullName>
    </recommendedName>
</protein>
<dbReference type="GO" id="GO:0008270">
    <property type="term" value="F:zinc ion binding"/>
    <property type="evidence" value="ECO:0007669"/>
    <property type="project" value="UniProtKB-KW"/>
</dbReference>
<name>A0A225UPW2_9STRA</name>
<feature type="domain" description="SWIM-type" evidence="2">
    <location>
        <begin position="1"/>
        <end position="31"/>
    </location>
</feature>
<evidence type="ECO:0000259" key="2">
    <source>
        <dbReference type="PROSITE" id="PS50966"/>
    </source>
</evidence>
<reference evidence="4" key="1">
    <citation type="submission" date="2017-03" db="EMBL/GenBank/DDBJ databases">
        <title>Phytopthora megakarya and P. palmivora, two closely related causual agents of cacao black pod achieved similar genome size and gene model numbers by different mechanisms.</title>
        <authorList>
            <person name="Ali S."/>
            <person name="Shao J."/>
            <person name="Larry D.J."/>
            <person name="Kronmiller B."/>
            <person name="Shen D."/>
            <person name="Strem M.D."/>
            <person name="Melnick R.L."/>
            <person name="Guiltinan M.J."/>
            <person name="Tyler B.M."/>
            <person name="Meinhardt L.W."/>
            <person name="Bailey B.A."/>
        </authorList>
    </citation>
    <scope>NUCLEOTIDE SEQUENCE [LARGE SCALE GENOMIC DNA]</scope>
    <source>
        <strain evidence="4">zdho120</strain>
    </source>
</reference>
<dbReference type="InterPro" id="IPR007527">
    <property type="entry name" value="Znf_SWIM"/>
</dbReference>
<organism evidence="3 4">
    <name type="scientific">Phytophthora megakarya</name>
    <dbReference type="NCBI Taxonomy" id="4795"/>
    <lineage>
        <taxon>Eukaryota</taxon>
        <taxon>Sar</taxon>
        <taxon>Stramenopiles</taxon>
        <taxon>Oomycota</taxon>
        <taxon>Peronosporomycetes</taxon>
        <taxon>Peronosporales</taxon>
        <taxon>Peronosporaceae</taxon>
        <taxon>Phytophthora</taxon>
    </lineage>
</organism>